<organism evidence="11 12">
    <name type="scientific">Paenibacillus arenosi</name>
    <dbReference type="NCBI Taxonomy" id="2774142"/>
    <lineage>
        <taxon>Bacteria</taxon>
        <taxon>Bacillati</taxon>
        <taxon>Bacillota</taxon>
        <taxon>Bacilli</taxon>
        <taxon>Bacillales</taxon>
        <taxon>Paenibacillaceae</taxon>
        <taxon>Paenibacillus</taxon>
    </lineage>
</organism>
<comment type="caution">
    <text evidence="11">The sequence shown here is derived from an EMBL/GenBank/DDBJ whole genome shotgun (WGS) entry which is preliminary data.</text>
</comment>
<evidence type="ECO:0000313" key="12">
    <source>
        <dbReference type="Proteomes" id="UP000634529"/>
    </source>
</evidence>
<feature type="domain" description="AAA+ ATPase" evidence="10">
    <location>
        <begin position="50"/>
        <end position="276"/>
    </location>
</feature>
<keyword evidence="2" id="KW-0813">Transport</keyword>
<evidence type="ECO:0000256" key="1">
    <source>
        <dbReference type="ARBA" id="ARBA00004202"/>
    </source>
</evidence>
<dbReference type="Pfam" id="PF00005">
    <property type="entry name" value="ABC_tran"/>
    <property type="match status" value="1"/>
</dbReference>
<keyword evidence="9" id="KW-0472">Membrane</keyword>
<keyword evidence="6" id="KW-0067">ATP-binding</keyword>
<dbReference type="Pfam" id="PF13304">
    <property type="entry name" value="AAA_21"/>
    <property type="match status" value="1"/>
</dbReference>
<sequence length="306" mass="35388">MYLNKFTLPIDEESSLIEQRMAHNGGSFGYIDNAYPCGIFSKSQFSELNFSKITILYGGNGSGKSTLLNLISNKLELNRIAPYNSSEMFDLYVEHCKFELGIDDEGFKHRIPNGSRIITSDDIFDYMLTVRTNNDEISDSVEDIRSEWGDKNGSLKYGQTVKMNSLDDYEALRLQVLSRKKSISRREFIRRVAGTEVKLNSNGETALSYFNSKLKNDTLYCLDEPENSLSPRMQLELVKMIEQMARYCGCQFIIATHSPFLLAMEFTKIYDLDTNPVDIKQWWELENAKVYFDFFNKHKRLFLVDK</sequence>
<gene>
    <name evidence="11" type="ORF">IFO66_19200</name>
</gene>
<dbReference type="InterPro" id="IPR003959">
    <property type="entry name" value="ATPase_AAA_core"/>
</dbReference>
<dbReference type="InterPro" id="IPR051535">
    <property type="entry name" value="Siderophore_ABC-ATPase"/>
</dbReference>
<keyword evidence="3" id="KW-1003">Cell membrane</keyword>
<keyword evidence="4" id="KW-0410">Iron transport</keyword>
<keyword evidence="5" id="KW-0547">Nucleotide-binding</keyword>
<evidence type="ECO:0000256" key="3">
    <source>
        <dbReference type="ARBA" id="ARBA00022475"/>
    </source>
</evidence>
<accession>A0ABR9B3D2</accession>
<keyword evidence="8" id="KW-0406">Ion transport</keyword>
<evidence type="ECO:0000313" key="11">
    <source>
        <dbReference type="EMBL" id="MBD8500419.1"/>
    </source>
</evidence>
<dbReference type="SMART" id="SM00382">
    <property type="entry name" value="AAA"/>
    <property type="match status" value="1"/>
</dbReference>
<evidence type="ECO:0000256" key="8">
    <source>
        <dbReference type="ARBA" id="ARBA00023065"/>
    </source>
</evidence>
<dbReference type="InterPro" id="IPR027417">
    <property type="entry name" value="P-loop_NTPase"/>
</dbReference>
<dbReference type="InterPro" id="IPR003439">
    <property type="entry name" value="ABC_transporter-like_ATP-bd"/>
</dbReference>
<protein>
    <submittedName>
        <fullName evidence="11">AAA family ATPase</fullName>
    </submittedName>
</protein>
<dbReference type="PANTHER" id="PTHR42771:SF2">
    <property type="entry name" value="IRON(3+)-HYDROXAMATE IMPORT ATP-BINDING PROTEIN FHUC"/>
    <property type="match status" value="1"/>
</dbReference>
<evidence type="ECO:0000256" key="5">
    <source>
        <dbReference type="ARBA" id="ARBA00022741"/>
    </source>
</evidence>
<dbReference type="Gene3D" id="3.40.50.300">
    <property type="entry name" value="P-loop containing nucleotide triphosphate hydrolases"/>
    <property type="match status" value="1"/>
</dbReference>
<dbReference type="SUPFAM" id="SSF52540">
    <property type="entry name" value="P-loop containing nucleoside triphosphate hydrolases"/>
    <property type="match status" value="1"/>
</dbReference>
<evidence type="ECO:0000256" key="7">
    <source>
        <dbReference type="ARBA" id="ARBA00023004"/>
    </source>
</evidence>
<dbReference type="EMBL" id="JACYTN010000022">
    <property type="protein sequence ID" value="MBD8500419.1"/>
    <property type="molecule type" value="Genomic_DNA"/>
</dbReference>
<reference evidence="11 12" key="1">
    <citation type="submission" date="2020-09" db="EMBL/GenBank/DDBJ databases">
        <title>Paenibacillus sp. CAU 1523 isolated from sand of Haeundae Beach.</title>
        <authorList>
            <person name="Kim W."/>
        </authorList>
    </citation>
    <scope>NUCLEOTIDE SEQUENCE [LARGE SCALE GENOMIC DNA]</scope>
    <source>
        <strain evidence="11 12">CAU 1523</strain>
    </source>
</reference>
<proteinExistence type="predicted"/>
<keyword evidence="12" id="KW-1185">Reference proteome</keyword>
<dbReference type="Proteomes" id="UP000634529">
    <property type="component" value="Unassembled WGS sequence"/>
</dbReference>
<dbReference type="CDD" id="cd00267">
    <property type="entry name" value="ABC_ATPase"/>
    <property type="match status" value="1"/>
</dbReference>
<dbReference type="RefSeq" id="WP_192026714.1">
    <property type="nucleotide sequence ID" value="NZ_JACYTN010000022.1"/>
</dbReference>
<name>A0ABR9B3D2_9BACL</name>
<evidence type="ECO:0000256" key="9">
    <source>
        <dbReference type="ARBA" id="ARBA00023136"/>
    </source>
</evidence>
<evidence type="ECO:0000256" key="2">
    <source>
        <dbReference type="ARBA" id="ARBA00022448"/>
    </source>
</evidence>
<evidence type="ECO:0000256" key="6">
    <source>
        <dbReference type="ARBA" id="ARBA00022840"/>
    </source>
</evidence>
<dbReference type="PANTHER" id="PTHR42771">
    <property type="entry name" value="IRON(3+)-HYDROXAMATE IMPORT ATP-BINDING PROTEIN FHUC"/>
    <property type="match status" value="1"/>
</dbReference>
<comment type="subcellular location">
    <subcellularLocation>
        <location evidence="1">Cell membrane</location>
        <topology evidence="1">Peripheral membrane protein</topology>
    </subcellularLocation>
</comment>
<dbReference type="InterPro" id="IPR003593">
    <property type="entry name" value="AAA+_ATPase"/>
</dbReference>
<evidence type="ECO:0000259" key="10">
    <source>
        <dbReference type="SMART" id="SM00382"/>
    </source>
</evidence>
<evidence type="ECO:0000256" key="4">
    <source>
        <dbReference type="ARBA" id="ARBA00022496"/>
    </source>
</evidence>
<keyword evidence="7" id="KW-0408">Iron</keyword>